<evidence type="ECO:0000256" key="1">
    <source>
        <dbReference type="ARBA" id="ARBA00023125"/>
    </source>
</evidence>
<organism evidence="2 3">
    <name type="scientific">Synechococcus lacustris str. Tous</name>
    <dbReference type="NCBI Taxonomy" id="1910958"/>
    <lineage>
        <taxon>Bacteria</taxon>
        <taxon>Bacillati</taxon>
        <taxon>Cyanobacteriota</taxon>
        <taxon>Cyanophyceae</taxon>
        <taxon>Synechococcales</taxon>
        <taxon>Synechococcaceae</taxon>
        <taxon>Synechococcus</taxon>
    </lineage>
</organism>
<comment type="caution">
    <text evidence="2">The sequence shown here is derived from an EMBL/GenBank/DDBJ whole genome shotgun (WGS) entry which is preliminary data.</text>
</comment>
<accession>A0A2P7EAM8</accession>
<dbReference type="NCBIfam" id="TIGR02607">
    <property type="entry name" value="antidote_HigA"/>
    <property type="match status" value="1"/>
</dbReference>
<reference evidence="3" key="1">
    <citation type="submission" date="2018-03" db="EMBL/GenBank/DDBJ databases">
        <title>Ecological and genomic features of two cosmopolitan and abundant freshwater picocyanobacteria.</title>
        <authorList>
            <person name="Cabello-Yeves P.J."/>
            <person name="Picazo A."/>
            <person name="Camacho A."/>
            <person name="Callieri C."/>
            <person name="Rosselli R."/>
            <person name="Roda-Garcia J."/>
            <person name="Coutinho F.H."/>
            <person name="Rodriguez-Valera F."/>
        </authorList>
    </citation>
    <scope>NUCLEOTIDE SEQUENCE [LARGE SCALE GENOMIC DNA]</scope>
    <source>
        <strain evidence="3">Tous</strain>
    </source>
</reference>
<evidence type="ECO:0000313" key="3">
    <source>
        <dbReference type="Proteomes" id="UP000240206"/>
    </source>
</evidence>
<dbReference type="GO" id="GO:0003677">
    <property type="term" value="F:DNA binding"/>
    <property type="evidence" value="ECO:0007669"/>
    <property type="project" value="UniProtKB-KW"/>
</dbReference>
<dbReference type="PANTHER" id="PTHR36924">
    <property type="entry name" value="ANTITOXIN HIGA-1"/>
    <property type="match status" value="1"/>
</dbReference>
<dbReference type="InterPro" id="IPR013430">
    <property type="entry name" value="Toxin_antidote_HigA"/>
</dbReference>
<keyword evidence="3" id="KW-1185">Reference proteome</keyword>
<gene>
    <name evidence="2" type="primary">higA</name>
    <name evidence="2" type="ORF">C7K08_14195</name>
</gene>
<dbReference type="SUPFAM" id="SSF47413">
    <property type="entry name" value="lambda repressor-like DNA-binding domains"/>
    <property type="match status" value="1"/>
</dbReference>
<evidence type="ECO:0000313" key="2">
    <source>
        <dbReference type="EMBL" id="PSI00248.1"/>
    </source>
</evidence>
<dbReference type="Proteomes" id="UP000240206">
    <property type="component" value="Unassembled WGS sequence"/>
</dbReference>
<dbReference type="Gene3D" id="1.10.260.40">
    <property type="entry name" value="lambda repressor-like DNA-binding domains"/>
    <property type="match status" value="1"/>
</dbReference>
<sequence>MLLDAAGCLNDRSTTVITSRPPISPGEVLKEEFLDPLGINTYRLCKDTGLRATQVGEIIRGKRAITDETDALLCRYLGLSRGFWRRMQVGYDSRRKDRDLQRLEARVIPFKELLQQECQASERAGC</sequence>
<proteinExistence type="predicted"/>
<keyword evidence="1" id="KW-0238">DNA-binding</keyword>
<dbReference type="PANTHER" id="PTHR36924:SF1">
    <property type="entry name" value="ANTITOXIN HIGA-1"/>
    <property type="match status" value="1"/>
</dbReference>
<dbReference type="InterPro" id="IPR010982">
    <property type="entry name" value="Lambda_DNA-bd_dom_sf"/>
</dbReference>
<name>A0A2P7EAM8_9SYNE</name>
<dbReference type="EMBL" id="PXVC01000193">
    <property type="protein sequence ID" value="PSI00248.1"/>
    <property type="molecule type" value="Genomic_DNA"/>
</dbReference>
<dbReference type="AlphaFoldDB" id="A0A2P7EAM8"/>
<protein>
    <submittedName>
        <fullName evidence="2">Addiction module antidote protein, HigA family</fullName>
    </submittedName>
</protein>